<feature type="transmembrane region" description="Helical" evidence="6">
    <location>
        <begin position="75"/>
        <end position="93"/>
    </location>
</feature>
<evidence type="ECO:0008006" key="9">
    <source>
        <dbReference type="Google" id="ProtNLM"/>
    </source>
</evidence>
<comment type="similarity">
    <text evidence="2">Belongs to the TMEM86 family.</text>
</comment>
<feature type="transmembrane region" description="Helical" evidence="6">
    <location>
        <begin position="38"/>
        <end position="63"/>
    </location>
</feature>
<feature type="transmembrane region" description="Helical" evidence="6">
    <location>
        <begin position="189"/>
        <end position="210"/>
    </location>
</feature>
<evidence type="ECO:0000256" key="1">
    <source>
        <dbReference type="ARBA" id="ARBA00004141"/>
    </source>
</evidence>
<keyword evidence="5 6" id="KW-0472">Membrane</keyword>
<protein>
    <recommendedName>
        <fullName evidence="9">Lysoplasmalogenase</fullName>
    </recommendedName>
</protein>
<name>A0A1D9MDE2_9RHOB</name>
<keyword evidence="4 6" id="KW-1133">Transmembrane helix</keyword>
<gene>
    <name evidence="7" type="ORF">LPB142_11235</name>
</gene>
<dbReference type="RefSeq" id="WP_068766588.1">
    <property type="nucleotide sequence ID" value="NZ_CP017781.1"/>
</dbReference>
<dbReference type="Proteomes" id="UP000176562">
    <property type="component" value="Chromosome"/>
</dbReference>
<reference evidence="7 8" key="1">
    <citation type="submission" date="2016-10" db="EMBL/GenBank/DDBJ databases">
        <title>Rhodobacter sp. LPB0142, isolated from sea water.</title>
        <authorList>
            <person name="Kim E."/>
            <person name="Yi H."/>
        </authorList>
    </citation>
    <scope>NUCLEOTIDE SEQUENCE [LARGE SCALE GENOMIC DNA]</scope>
    <source>
        <strain evidence="7 8">LPB0142</strain>
    </source>
</reference>
<evidence type="ECO:0000256" key="3">
    <source>
        <dbReference type="ARBA" id="ARBA00022692"/>
    </source>
</evidence>
<evidence type="ECO:0000313" key="8">
    <source>
        <dbReference type="Proteomes" id="UP000176562"/>
    </source>
</evidence>
<feature type="transmembrane region" description="Helical" evidence="6">
    <location>
        <begin position="130"/>
        <end position="149"/>
    </location>
</feature>
<evidence type="ECO:0000256" key="2">
    <source>
        <dbReference type="ARBA" id="ARBA00007375"/>
    </source>
</evidence>
<dbReference type="EMBL" id="CP017781">
    <property type="protein sequence ID" value="AOZ69823.1"/>
    <property type="molecule type" value="Genomic_DNA"/>
</dbReference>
<organism evidence="7 8">
    <name type="scientific">Rhodobacter xanthinilyticus</name>
    <dbReference type="NCBI Taxonomy" id="1850250"/>
    <lineage>
        <taxon>Bacteria</taxon>
        <taxon>Pseudomonadati</taxon>
        <taxon>Pseudomonadota</taxon>
        <taxon>Alphaproteobacteria</taxon>
        <taxon>Rhodobacterales</taxon>
        <taxon>Rhodobacter group</taxon>
        <taxon>Rhodobacter</taxon>
    </lineage>
</organism>
<accession>A0A1D9MDE2</accession>
<dbReference type="InterPro" id="IPR012506">
    <property type="entry name" value="TMEM86B-like"/>
</dbReference>
<keyword evidence="3 6" id="KW-0812">Transmembrane</keyword>
<dbReference type="PANTHER" id="PTHR31885:SF6">
    <property type="entry name" value="GH04784P"/>
    <property type="match status" value="1"/>
</dbReference>
<evidence type="ECO:0000256" key="5">
    <source>
        <dbReference type="ARBA" id="ARBA00023136"/>
    </source>
</evidence>
<dbReference type="STRING" id="1850250.LPB142_11235"/>
<evidence type="ECO:0000313" key="7">
    <source>
        <dbReference type="EMBL" id="AOZ69823.1"/>
    </source>
</evidence>
<dbReference type="GO" id="GO:0016787">
    <property type="term" value="F:hydrolase activity"/>
    <property type="evidence" value="ECO:0007669"/>
    <property type="project" value="TreeGrafter"/>
</dbReference>
<dbReference type="AlphaFoldDB" id="A0A1D9MDE2"/>
<feature type="transmembrane region" description="Helical" evidence="6">
    <location>
        <begin position="155"/>
        <end position="177"/>
    </location>
</feature>
<proteinExistence type="inferred from homology"/>
<dbReference type="Pfam" id="PF07947">
    <property type="entry name" value="YhhN"/>
    <property type="match status" value="1"/>
</dbReference>
<dbReference type="KEGG" id="rhp:LPB142_11235"/>
<dbReference type="GO" id="GO:0016020">
    <property type="term" value="C:membrane"/>
    <property type="evidence" value="ECO:0007669"/>
    <property type="project" value="UniProtKB-SubCell"/>
</dbReference>
<evidence type="ECO:0000256" key="6">
    <source>
        <dbReference type="SAM" id="Phobius"/>
    </source>
</evidence>
<comment type="subcellular location">
    <subcellularLocation>
        <location evidence="1">Membrane</location>
        <topology evidence="1">Multi-pass membrane protein</topology>
    </subcellularLocation>
</comment>
<dbReference type="PANTHER" id="PTHR31885">
    <property type="entry name" value="GH04784P"/>
    <property type="match status" value="1"/>
</dbReference>
<keyword evidence="8" id="KW-1185">Reference proteome</keyword>
<evidence type="ECO:0000256" key="4">
    <source>
        <dbReference type="ARBA" id="ARBA00022989"/>
    </source>
</evidence>
<sequence length="211" mass="20786">MASSGLLILGAVLAAVYALRFAAEGPGAVKSAVKTGAVLALAGAAALAGAPGAIVAGLVLGAAGDFALSRPGERAFLAGMAAFAGGHLAYLAAFWAQGVAWPGAGPVILLYSFGGAVERWVAPRAGALKWPVRGYILVILAMAGAAAGLDGAPMLVAGAALFVVSDLLLAIETFGLAPAAPRYPLLRAVVARLLWGLYWGGQALIGLGAVG</sequence>
<feature type="transmembrane region" description="Helical" evidence="6">
    <location>
        <begin position="99"/>
        <end position="118"/>
    </location>
</feature>